<dbReference type="InterPro" id="IPR023213">
    <property type="entry name" value="CAT-like_dom_sf"/>
</dbReference>
<dbReference type="EC" id="2.3.1.28" evidence="2"/>
<dbReference type="STRING" id="354630.SAMN05421821_102214"/>
<evidence type="ECO:0000313" key="2">
    <source>
        <dbReference type="EMBL" id="MBB6129458.1"/>
    </source>
</evidence>
<reference evidence="3 4" key="1">
    <citation type="submission" date="2020-08" db="EMBL/GenBank/DDBJ databases">
        <title>Genomic Encyclopedia of Type Strains, Phase IV (KMG-V): Genome sequencing to study the core and pangenomes of soil and plant-associated prokaryotes.</title>
        <authorList>
            <person name="Whitman W."/>
        </authorList>
    </citation>
    <scope>NUCLEOTIDE SEQUENCE [LARGE SCALE GENOMIC DNA]</scope>
    <source>
        <strain evidence="1 3">ANJLi2</strain>
        <strain evidence="2 4">MP601</strain>
    </source>
</reference>
<dbReference type="PANTHER" id="PTHR38474:SF1">
    <property type="entry name" value="SLR0299 PROTEIN"/>
    <property type="match status" value="1"/>
</dbReference>
<keyword evidence="2" id="KW-0808">Transferase</keyword>
<dbReference type="PANTHER" id="PTHR38474">
    <property type="entry name" value="SLR0299 PROTEIN"/>
    <property type="match status" value="1"/>
</dbReference>
<dbReference type="AlphaFoldDB" id="A0A1N6RXS2"/>
<dbReference type="OrthoDB" id="9801766at2"/>
<dbReference type="EMBL" id="JACHCA010000009">
    <property type="protein sequence ID" value="MBB6129458.1"/>
    <property type="molecule type" value="Genomic_DNA"/>
</dbReference>
<dbReference type="InterPro" id="IPR001707">
    <property type="entry name" value="Cmp_AcTrfase"/>
</dbReference>
<dbReference type="SUPFAM" id="SSF52777">
    <property type="entry name" value="CoA-dependent acyltransferases"/>
    <property type="match status" value="1"/>
</dbReference>
<dbReference type="Proteomes" id="UP000548326">
    <property type="component" value="Unassembled WGS sequence"/>
</dbReference>
<comment type="caution">
    <text evidence="2">The sequence shown here is derived from an EMBL/GenBank/DDBJ whole genome shotgun (WGS) entry which is preliminary data.</text>
</comment>
<dbReference type="SMART" id="SM01059">
    <property type="entry name" value="CAT"/>
    <property type="match status" value="1"/>
</dbReference>
<proteinExistence type="predicted"/>
<keyword evidence="3" id="KW-1185">Reference proteome</keyword>
<dbReference type="RefSeq" id="WP_076371074.1">
    <property type="nucleotide sequence ID" value="NZ_FTMG01000002.1"/>
</dbReference>
<keyword evidence="2" id="KW-0012">Acyltransferase</keyword>
<sequence length="219" mass="25506">MNNICKYKVNIAGWKREVHYNFFQGFAQPFFGISTDMDATAAYNYCKQHGLSFFLFYLHRSLLAANQVPELRQRIEDGEVYEYDTISASVTVLRPDDTFGFAYMDHYEEFEQFAPPARAAVDYEKTTDRLQLRDGFNSLIHYSILKDIRFTSMQHAQPLAGDDSVPKIVFGQFYRRDGRVWLPVAIHVHHALCDGRHVGRFVHYFQEQMNRVPAVNMNA</sequence>
<gene>
    <name evidence="2" type="ORF">HDF22_003584</name>
    <name evidence="1" type="ORF">HDF23_001284</name>
</gene>
<accession>A0A1N6RXS2</accession>
<dbReference type="GO" id="GO:0008811">
    <property type="term" value="F:chloramphenicol O-acetyltransferase activity"/>
    <property type="evidence" value="ECO:0007669"/>
    <property type="project" value="UniProtKB-EC"/>
</dbReference>
<evidence type="ECO:0000313" key="4">
    <source>
        <dbReference type="Proteomes" id="UP000548326"/>
    </source>
</evidence>
<organism evidence="2 4">
    <name type="scientific">Mucilaginibacter lappiensis</name>
    <dbReference type="NCBI Taxonomy" id="354630"/>
    <lineage>
        <taxon>Bacteria</taxon>
        <taxon>Pseudomonadati</taxon>
        <taxon>Bacteroidota</taxon>
        <taxon>Sphingobacteriia</taxon>
        <taxon>Sphingobacteriales</taxon>
        <taxon>Sphingobacteriaceae</taxon>
        <taxon>Mucilaginibacter</taxon>
    </lineage>
</organism>
<evidence type="ECO:0000313" key="1">
    <source>
        <dbReference type="EMBL" id="MBB6108549.1"/>
    </source>
</evidence>
<dbReference type="Gene3D" id="3.30.559.10">
    <property type="entry name" value="Chloramphenicol acetyltransferase-like domain"/>
    <property type="match status" value="1"/>
</dbReference>
<dbReference type="Pfam" id="PF00302">
    <property type="entry name" value="CAT"/>
    <property type="match status" value="1"/>
</dbReference>
<dbReference type="EMBL" id="JACHCB010000002">
    <property type="protein sequence ID" value="MBB6108549.1"/>
    <property type="molecule type" value="Genomic_DNA"/>
</dbReference>
<protein>
    <submittedName>
        <fullName evidence="2">Chloramphenicol O-acetyltransferase type A</fullName>
        <ecNumber evidence="2">2.3.1.28</ecNumber>
    </submittedName>
</protein>
<dbReference type="Proteomes" id="UP000541583">
    <property type="component" value="Unassembled WGS sequence"/>
</dbReference>
<name>A0A1N6RXS2_9SPHI</name>
<evidence type="ECO:0000313" key="3">
    <source>
        <dbReference type="Proteomes" id="UP000541583"/>
    </source>
</evidence>